<dbReference type="Pfam" id="PF00140">
    <property type="entry name" value="Sigma70_r1_2"/>
    <property type="match status" value="1"/>
</dbReference>
<dbReference type="EMBL" id="BMJV01000001">
    <property type="protein sequence ID" value="GGG62571.1"/>
    <property type="molecule type" value="Genomic_DNA"/>
</dbReference>
<evidence type="ECO:0000256" key="2">
    <source>
        <dbReference type="ARBA" id="ARBA00023015"/>
    </source>
</evidence>
<dbReference type="GO" id="GO:0003677">
    <property type="term" value="F:DNA binding"/>
    <property type="evidence" value="ECO:0007669"/>
    <property type="project" value="UniProtKB-UniRule"/>
</dbReference>
<evidence type="ECO:0000313" key="10">
    <source>
        <dbReference type="EMBL" id="GGG62571.1"/>
    </source>
</evidence>
<dbReference type="CDD" id="cd06171">
    <property type="entry name" value="Sigma70_r4"/>
    <property type="match status" value="1"/>
</dbReference>
<evidence type="ECO:0000313" key="11">
    <source>
        <dbReference type="Proteomes" id="UP000617145"/>
    </source>
</evidence>
<comment type="caution">
    <text evidence="10">The sequence shown here is derived from an EMBL/GenBank/DDBJ whole genome shotgun (WGS) entry which is preliminary data.</text>
</comment>
<dbReference type="InterPro" id="IPR013325">
    <property type="entry name" value="RNA_pol_sigma_r2"/>
</dbReference>
<dbReference type="Pfam" id="PF04542">
    <property type="entry name" value="Sigma70_r2"/>
    <property type="match status" value="1"/>
</dbReference>
<keyword evidence="11" id="KW-1185">Reference proteome</keyword>
<evidence type="ECO:0000256" key="5">
    <source>
        <dbReference type="ARBA" id="ARBA00023125"/>
    </source>
</evidence>
<dbReference type="HAMAP" id="MF_00961">
    <property type="entry name" value="Sigma70_RpoH"/>
    <property type="match status" value="1"/>
</dbReference>
<evidence type="ECO:0000256" key="6">
    <source>
        <dbReference type="ARBA" id="ARBA00023163"/>
    </source>
</evidence>
<comment type="caution">
    <text evidence="7">Lacks conserved residue(s) required for the propagation of feature annotation.</text>
</comment>
<keyword evidence="6 7" id="KW-0804">Transcription</keyword>
<dbReference type="InterPro" id="IPR009042">
    <property type="entry name" value="RNA_pol_sigma70_r1_2"/>
</dbReference>
<evidence type="ECO:0000256" key="3">
    <source>
        <dbReference type="ARBA" id="ARBA00023016"/>
    </source>
</evidence>
<dbReference type="Proteomes" id="UP000617145">
    <property type="component" value="Unassembled WGS sequence"/>
</dbReference>
<keyword evidence="1 7" id="KW-0963">Cytoplasm</keyword>
<dbReference type="SUPFAM" id="SSF88946">
    <property type="entry name" value="Sigma2 domain of RNA polymerase sigma factors"/>
    <property type="match status" value="1"/>
</dbReference>
<keyword evidence="4 7" id="KW-0731">Sigma factor</keyword>
<evidence type="ECO:0000256" key="7">
    <source>
        <dbReference type="HAMAP-Rule" id="MF_00961"/>
    </source>
</evidence>
<feature type="domain" description="RNA polymerase sigma-70" evidence="9">
    <location>
        <begin position="305"/>
        <end position="331"/>
    </location>
</feature>
<dbReference type="InterPro" id="IPR050813">
    <property type="entry name" value="Sigma-70_Factor"/>
</dbReference>
<dbReference type="NCBIfam" id="TIGR02937">
    <property type="entry name" value="sigma70-ECF"/>
    <property type="match status" value="1"/>
</dbReference>
<dbReference type="PANTHER" id="PTHR30376">
    <property type="entry name" value="SIGMA FACTOR RPOH HEAT SHOCK RELATED"/>
    <property type="match status" value="1"/>
</dbReference>
<keyword evidence="3 7" id="KW-0346">Stress response</keyword>
<dbReference type="Gene3D" id="1.20.140.160">
    <property type="match status" value="1"/>
</dbReference>
<dbReference type="AlphaFoldDB" id="A0A8J2ZGV1"/>
<feature type="region of interest" description="Sigma-70 factor domain-2" evidence="7">
    <location>
        <begin position="103"/>
        <end position="172"/>
    </location>
</feature>
<keyword evidence="2 7" id="KW-0805">Transcription regulation</keyword>
<accession>A0A8J2ZGV1</accession>
<dbReference type="InterPro" id="IPR007630">
    <property type="entry name" value="RNA_pol_sigma70_r4"/>
</dbReference>
<dbReference type="InterPro" id="IPR012759">
    <property type="entry name" value="RNA_pol_sigma_RpoH_proteobac"/>
</dbReference>
<dbReference type="GO" id="GO:0009408">
    <property type="term" value="P:response to heat"/>
    <property type="evidence" value="ECO:0007669"/>
    <property type="project" value="UniProtKB-UniRule"/>
</dbReference>
<keyword evidence="5 7" id="KW-0238">DNA-binding</keyword>
<evidence type="ECO:0000256" key="4">
    <source>
        <dbReference type="ARBA" id="ARBA00023082"/>
    </source>
</evidence>
<proteinExistence type="inferred from homology"/>
<sequence length="348" mass="39765">MSDRTDGVSRYHRNNFKTVPRPIRGTKPLKKVHGLPKWDVKPNNIGGTGHVSNYANLPAPSPEAGMSRYLSEIRKFPLLEPEEEYMLAKRWVEDQDSEAAHKMVTSHLRLAAKIAMGYRGYGLPQAEVISEANVGLMQAVKRFDPEKGFRLATYAMWWIRASIQEYILRSWSLVKLGTTSAQKKLFFNLRKAKNRIGALEEGDLRPENVKRIANDLGVTEAEVVSMNRRMSGGDASLNATVGSEDESSMQWQDWLEDEDADQATDYAERNELDARRALLVQAMDVLNERERDILQERRLAEQAVTLEELSGRYEVSRERIRQIEVRAFEKLQKRMRELAGQQGMLTQA</sequence>
<dbReference type="Gene3D" id="1.20.120.1810">
    <property type="match status" value="1"/>
</dbReference>
<dbReference type="InterPro" id="IPR000943">
    <property type="entry name" value="RNA_pol_sigma70"/>
</dbReference>
<evidence type="ECO:0000259" key="9">
    <source>
        <dbReference type="PROSITE" id="PS00716"/>
    </source>
</evidence>
<dbReference type="InterPro" id="IPR007627">
    <property type="entry name" value="RNA_pol_sigma70_r2"/>
</dbReference>
<feature type="DNA-binding region" description="H-T-H motif" evidence="7">
    <location>
        <begin position="306"/>
        <end position="325"/>
    </location>
</feature>
<name>A0A8J2ZGV1_9RHOB</name>
<reference evidence="10" key="1">
    <citation type="journal article" date="2014" name="Int. J. Syst. Evol. Microbiol.">
        <title>Complete genome sequence of Corynebacterium casei LMG S-19264T (=DSM 44701T), isolated from a smear-ripened cheese.</title>
        <authorList>
            <consortium name="US DOE Joint Genome Institute (JGI-PGF)"/>
            <person name="Walter F."/>
            <person name="Albersmeier A."/>
            <person name="Kalinowski J."/>
            <person name="Ruckert C."/>
        </authorList>
    </citation>
    <scope>NUCLEOTIDE SEQUENCE</scope>
    <source>
        <strain evidence="10">CGMCC 1.15762</strain>
    </source>
</reference>
<evidence type="ECO:0000256" key="8">
    <source>
        <dbReference type="NCBIfam" id="TIGR02392"/>
    </source>
</evidence>
<gene>
    <name evidence="10" type="primary">rpoH1</name>
    <name evidence="7" type="synonym">rpoH</name>
    <name evidence="10" type="ORF">GCM10011415_06110</name>
</gene>
<evidence type="ECO:0000256" key="1">
    <source>
        <dbReference type="ARBA" id="ARBA00022490"/>
    </source>
</evidence>
<comment type="function">
    <text evidence="7">Sigma factors are initiation factors that promote the attachment of RNA polymerase to specific initiation sites and are then released. This sigma factor is involved in regulation of expression of heat shock genes.</text>
</comment>
<comment type="subunit">
    <text evidence="7">Interacts with the RNA polymerase core enzyme.</text>
</comment>
<dbReference type="GO" id="GO:0006352">
    <property type="term" value="P:DNA-templated transcription initiation"/>
    <property type="evidence" value="ECO:0007669"/>
    <property type="project" value="UniProtKB-UniRule"/>
</dbReference>
<dbReference type="GO" id="GO:0016987">
    <property type="term" value="F:sigma factor activity"/>
    <property type="evidence" value="ECO:0007669"/>
    <property type="project" value="UniProtKB-UniRule"/>
</dbReference>
<dbReference type="PRINTS" id="PR00046">
    <property type="entry name" value="SIGMA70FCT"/>
</dbReference>
<organism evidence="10 11">
    <name type="scientific">Salipiger pallidus</name>
    <dbReference type="NCBI Taxonomy" id="1775170"/>
    <lineage>
        <taxon>Bacteria</taxon>
        <taxon>Pseudomonadati</taxon>
        <taxon>Pseudomonadota</taxon>
        <taxon>Alphaproteobacteria</taxon>
        <taxon>Rhodobacterales</taxon>
        <taxon>Roseobacteraceae</taxon>
        <taxon>Salipiger</taxon>
    </lineage>
</organism>
<dbReference type="InterPro" id="IPR014284">
    <property type="entry name" value="RNA_pol_sigma-70_dom"/>
</dbReference>
<comment type="subcellular location">
    <subcellularLocation>
        <location evidence="7">Cytoplasm</location>
    </subcellularLocation>
</comment>
<dbReference type="NCBIfam" id="TIGR02392">
    <property type="entry name" value="rpoH_proteo"/>
    <property type="match status" value="1"/>
</dbReference>
<dbReference type="NCBIfam" id="NF005143">
    <property type="entry name" value="PRK06596.1"/>
    <property type="match status" value="1"/>
</dbReference>
<dbReference type="SUPFAM" id="SSF88659">
    <property type="entry name" value="Sigma3 and sigma4 domains of RNA polymerase sigma factors"/>
    <property type="match status" value="1"/>
</dbReference>
<dbReference type="Pfam" id="PF04545">
    <property type="entry name" value="Sigma70_r4"/>
    <property type="match status" value="1"/>
</dbReference>
<reference evidence="10" key="2">
    <citation type="submission" date="2020-09" db="EMBL/GenBank/DDBJ databases">
        <authorList>
            <person name="Sun Q."/>
            <person name="Zhou Y."/>
        </authorList>
    </citation>
    <scope>NUCLEOTIDE SEQUENCE</scope>
    <source>
        <strain evidence="10">CGMCC 1.15762</strain>
    </source>
</reference>
<protein>
    <recommendedName>
        <fullName evidence="7 8">RNA polymerase sigma factor RpoH</fullName>
    </recommendedName>
    <alternativeName>
        <fullName evidence="7">RNA polymerase sigma-32 factor</fullName>
    </alternativeName>
</protein>
<comment type="similarity">
    <text evidence="7">Belongs to the sigma-70 factor family. RpoH subfamily.</text>
</comment>
<feature type="short sequence motif" description="Interaction with polymerase core subunit RpoC" evidence="7">
    <location>
        <begin position="127"/>
        <end position="130"/>
    </location>
</feature>
<dbReference type="PROSITE" id="PS00716">
    <property type="entry name" value="SIGMA70_2"/>
    <property type="match status" value="1"/>
</dbReference>
<dbReference type="GO" id="GO:0005737">
    <property type="term" value="C:cytoplasm"/>
    <property type="evidence" value="ECO:0007669"/>
    <property type="project" value="UniProtKB-SubCell"/>
</dbReference>
<dbReference type="PANTHER" id="PTHR30376:SF3">
    <property type="entry name" value="RNA POLYMERASE SIGMA FACTOR RPOH"/>
    <property type="match status" value="1"/>
</dbReference>
<dbReference type="InterPro" id="IPR013324">
    <property type="entry name" value="RNA_pol_sigma_r3/r4-like"/>
</dbReference>